<gene>
    <name evidence="1" type="ORF">Goklo_005663</name>
</gene>
<evidence type="ECO:0000313" key="2">
    <source>
        <dbReference type="Proteomes" id="UP000593573"/>
    </source>
</evidence>
<accession>A0A7J8VEY3</accession>
<dbReference type="OrthoDB" id="993481at2759"/>
<proteinExistence type="predicted"/>
<organism evidence="1 2">
    <name type="scientific">Gossypium klotzschianum</name>
    <dbReference type="NCBI Taxonomy" id="34286"/>
    <lineage>
        <taxon>Eukaryota</taxon>
        <taxon>Viridiplantae</taxon>
        <taxon>Streptophyta</taxon>
        <taxon>Embryophyta</taxon>
        <taxon>Tracheophyta</taxon>
        <taxon>Spermatophyta</taxon>
        <taxon>Magnoliopsida</taxon>
        <taxon>eudicotyledons</taxon>
        <taxon>Gunneridae</taxon>
        <taxon>Pentapetalae</taxon>
        <taxon>rosids</taxon>
        <taxon>malvids</taxon>
        <taxon>Malvales</taxon>
        <taxon>Malvaceae</taxon>
        <taxon>Malvoideae</taxon>
        <taxon>Gossypium</taxon>
    </lineage>
</organism>
<comment type="caution">
    <text evidence="1">The sequence shown here is derived from an EMBL/GenBank/DDBJ whole genome shotgun (WGS) entry which is preliminary data.</text>
</comment>
<reference evidence="1 2" key="1">
    <citation type="journal article" date="2019" name="Genome Biol. Evol.">
        <title>Insights into the evolution of the New World diploid cottons (Gossypium, subgenus Houzingenia) based on genome sequencing.</title>
        <authorList>
            <person name="Grover C.E."/>
            <person name="Arick M.A. 2nd"/>
            <person name="Thrash A."/>
            <person name="Conover J.L."/>
            <person name="Sanders W.S."/>
            <person name="Peterson D.G."/>
            <person name="Frelichowski J.E."/>
            <person name="Scheffler J.A."/>
            <person name="Scheffler B.E."/>
            <person name="Wendel J.F."/>
        </authorList>
    </citation>
    <scope>NUCLEOTIDE SEQUENCE [LARGE SCALE GENOMIC DNA]</scope>
    <source>
        <strain evidence="1">57</strain>
        <tissue evidence="1">Leaf</tissue>
    </source>
</reference>
<protein>
    <submittedName>
        <fullName evidence="1">Uncharacterized protein</fullName>
    </submittedName>
</protein>
<dbReference type="Proteomes" id="UP000593573">
    <property type="component" value="Unassembled WGS sequence"/>
</dbReference>
<name>A0A7J8VEY3_9ROSI</name>
<dbReference type="EMBL" id="JABFAB010000010">
    <property type="protein sequence ID" value="MBA0661355.1"/>
    <property type="molecule type" value="Genomic_DNA"/>
</dbReference>
<dbReference type="AlphaFoldDB" id="A0A7J8VEY3"/>
<evidence type="ECO:0000313" key="1">
    <source>
        <dbReference type="EMBL" id="MBA0661355.1"/>
    </source>
</evidence>
<keyword evidence="2" id="KW-1185">Reference proteome</keyword>
<sequence length="58" mass="6442">MVTTLKEEINELKRELKIFKAAVGNGMLALKPKQQAIDVPKPKVFKGARSASEVDNFL</sequence>